<protein>
    <submittedName>
        <fullName evidence="1">Uncharacterized protein</fullName>
    </submittedName>
</protein>
<dbReference type="STRING" id="311458.CSUB_C0610"/>
<sequence length="126" mass="13604">MERSFSSADEPIFSSAMMMSLVFAMTSSRALASVSMSLAEAPLLIFSSATVSSSWYIFSRLFNNFSSISAAFSDVSSTTAPISLCIDALFLAEASRFRVLPILWMIIVDMRAAAAATSARNEPMSM</sequence>
<reference evidence="1 3" key="2">
    <citation type="journal article" date="2011" name="Nucleic Acids Res.">
        <title>Insights into the evolution of Archaea and eukaryotic protein modifier systems revealed by the genome of a novel archaeal group.</title>
        <authorList>
            <person name="Nunoura T."/>
            <person name="Takaki Y."/>
            <person name="Kakuta J."/>
            <person name="Nishi S."/>
            <person name="Sugahara J."/>
            <person name="Kazama H."/>
            <person name="Chee G."/>
            <person name="Hattori M."/>
            <person name="Kanai A."/>
            <person name="Atomi H."/>
            <person name="Takai K."/>
            <person name="Takami H."/>
        </authorList>
    </citation>
    <scope>NUCLEOTIDE SEQUENCE [LARGE SCALE GENOMIC DNA]</scope>
</reference>
<name>E6N5V8_CALS0</name>
<accession>E6N5V8</accession>
<organism evidence="1 3">
    <name type="scientific">Caldiarchaeum subterraneum</name>
    <dbReference type="NCBI Taxonomy" id="311458"/>
    <lineage>
        <taxon>Archaea</taxon>
        <taxon>Nitrososphaerota</taxon>
        <taxon>Candidatus Caldarchaeales</taxon>
        <taxon>Candidatus Caldarchaeaceae</taxon>
        <taxon>Candidatus Caldarchaeum</taxon>
    </lineage>
</organism>
<dbReference type="EMBL" id="BA000048">
    <property type="protein sequence ID" value="BAJ50469.1"/>
    <property type="molecule type" value="Genomic_DNA"/>
</dbReference>
<evidence type="ECO:0000313" key="1">
    <source>
        <dbReference type="EMBL" id="BAJ47677.1"/>
    </source>
</evidence>
<reference evidence="1 3" key="1">
    <citation type="journal article" date="2005" name="Environ. Microbiol.">
        <title>Genetic and functional properties of uncultivated thermophilic crenarchaeotes from a subsurface gold mine as revealed by analysis of genome fragments.</title>
        <authorList>
            <person name="Nunoura T."/>
            <person name="Hirayama H."/>
            <person name="Takami H."/>
            <person name="Oida H."/>
            <person name="Nishi S."/>
            <person name="Shimamura S."/>
            <person name="Suzuki Y."/>
            <person name="Inagaki F."/>
            <person name="Takai K."/>
            <person name="Nealson K.H."/>
            <person name="Horikoshi K."/>
        </authorList>
    </citation>
    <scope>NUCLEOTIDE SEQUENCE [LARGE SCALE GENOMIC DNA]</scope>
</reference>
<evidence type="ECO:0000313" key="3">
    <source>
        <dbReference type="Proteomes" id="UP000008120"/>
    </source>
</evidence>
<dbReference type="KEGG" id="csu:CSUB_C0610"/>
<evidence type="ECO:0000313" key="2">
    <source>
        <dbReference type="EMBL" id="BAJ50469.1"/>
    </source>
</evidence>
<dbReference type="AlphaFoldDB" id="E6N5V8"/>
<proteinExistence type="predicted"/>
<dbReference type="EMBL" id="AP011843">
    <property type="protein sequence ID" value="BAJ47677.1"/>
    <property type="molecule type" value="Genomic_DNA"/>
</dbReference>
<dbReference type="BioCyc" id="CCAL311458:G131R-622-MONOMER"/>
<dbReference type="Proteomes" id="UP000008120">
    <property type="component" value="Chromosome"/>
</dbReference>
<gene>
    <name evidence="2" type="ORF">CSUB_C0610</name>
    <name evidence="1" type="ORF">HGMM_F32D08C43</name>
</gene>